<name>A0A6A4WUP3_AMPAM</name>
<dbReference type="PROSITE" id="PS50041">
    <property type="entry name" value="C_TYPE_LECTIN_2"/>
    <property type="match status" value="1"/>
</dbReference>
<keyword evidence="4 7" id="KW-0430">Lectin</keyword>
<protein>
    <submittedName>
        <fullName evidence="7">C-type lectin domain family 10 member A</fullName>
    </submittedName>
</protein>
<evidence type="ECO:0000259" key="6">
    <source>
        <dbReference type="PROSITE" id="PS50041"/>
    </source>
</evidence>
<keyword evidence="8" id="KW-1185">Reference proteome</keyword>
<dbReference type="SUPFAM" id="SSF56436">
    <property type="entry name" value="C-type lectin-like"/>
    <property type="match status" value="1"/>
</dbReference>
<dbReference type="PANTHER" id="PTHR22799">
    <property type="entry name" value="TETRANECTIN-RELATED"/>
    <property type="match status" value="1"/>
</dbReference>
<keyword evidence="5" id="KW-1015">Disulfide bond</keyword>
<dbReference type="InterPro" id="IPR018378">
    <property type="entry name" value="C-type_lectin_CS"/>
</dbReference>
<dbReference type="Gene3D" id="3.10.100.10">
    <property type="entry name" value="Mannose-Binding Protein A, subunit A"/>
    <property type="match status" value="1"/>
</dbReference>
<dbReference type="PROSITE" id="PS00615">
    <property type="entry name" value="C_TYPE_LECTIN_1"/>
    <property type="match status" value="1"/>
</dbReference>
<organism evidence="7 8">
    <name type="scientific">Amphibalanus amphitrite</name>
    <name type="common">Striped barnacle</name>
    <name type="synonym">Balanus amphitrite</name>
    <dbReference type="NCBI Taxonomy" id="1232801"/>
    <lineage>
        <taxon>Eukaryota</taxon>
        <taxon>Metazoa</taxon>
        <taxon>Ecdysozoa</taxon>
        <taxon>Arthropoda</taxon>
        <taxon>Crustacea</taxon>
        <taxon>Multicrustacea</taxon>
        <taxon>Cirripedia</taxon>
        <taxon>Thoracica</taxon>
        <taxon>Thoracicalcarea</taxon>
        <taxon>Balanomorpha</taxon>
        <taxon>Balanoidea</taxon>
        <taxon>Balanidae</taxon>
        <taxon>Amphibalaninae</taxon>
        <taxon>Amphibalanus</taxon>
    </lineage>
</organism>
<dbReference type="Proteomes" id="UP000440578">
    <property type="component" value="Unassembled WGS sequence"/>
</dbReference>
<sequence length="411" mass="43323">MTAASRVARIFLPRRQFTKTCVAVTAGSDDNSEALAQILEAINSSKDMLTAGQAAILQAIAGVSTGGGTGTCDLSGLEEGQTTIMNQLTTISMDLEQLDDIQALIESAKSMILAGQTALATSISDLGDDIDMAKTEILAGQSTIITDIAGVATDIDMAKTMLLNGQTTITTDIGTLSTDLGIAKQMILDAIAALSTDIDNISTLIDSLKTMVLEGQDAINNNIENLSTQITTLQTTLESELTDIDNQLDALEAGQQEICDKIEALDAKLDTILDKLMEGSMDMCDDGSEPINGQCFFLSQAAEDFEDARAACEAQGGTLATMTADNAAALYALADMASNDKVWIGLTAESGAWEWEDGTDYPSGFMDWDGGIEPSPASMRCGEAQATSSSDGFWNDITCNAQRQFICSTTP</sequence>
<dbReference type="SMART" id="SM00034">
    <property type="entry name" value="CLECT"/>
    <property type="match status" value="1"/>
</dbReference>
<comment type="caution">
    <text evidence="7">The sequence shown here is derived from an EMBL/GenBank/DDBJ whole genome shotgun (WGS) entry which is preliminary data.</text>
</comment>
<dbReference type="OrthoDB" id="6133475at2759"/>
<dbReference type="InterPro" id="IPR051663">
    <property type="entry name" value="CLec_Tetranectin-domain"/>
</dbReference>
<dbReference type="Pfam" id="PF00059">
    <property type="entry name" value="Lectin_C"/>
    <property type="match status" value="1"/>
</dbReference>
<proteinExistence type="predicted"/>
<evidence type="ECO:0000256" key="1">
    <source>
        <dbReference type="ARBA" id="ARBA00004613"/>
    </source>
</evidence>
<evidence type="ECO:0000313" key="7">
    <source>
        <dbReference type="EMBL" id="KAF0306322.1"/>
    </source>
</evidence>
<keyword evidence="3" id="KW-0732">Signal</keyword>
<reference evidence="7 8" key="1">
    <citation type="submission" date="2019-07" db="EMBL/GenBank/DDBJ databases">
        <title>Draft genome assembly of a fouling barnacle, Amphibalanus amphitrite (Darwin, 1854): The first reference genome for Thecostraca.</title>
        <authorList>
            <person name="Kim W."/>
        </authorList>
    </citation>
    <scope>NUCLEOTIDE SEQUENCE [LARGE SCALE GENOMIC DNA]</scope>
    <source>
        <strain evidence="7">SNU_AA5</strain>
        <tissue evidence="7">Soma without cirri and trophi</tissue>
    </source>
</reference>
<evidence type="ECO:0000256" key="4">
    <source>
        <dbReference type="ARBA" id="ARBA00022734"/>
    </source>
</evidence>
<dbReference type="PANTHER" id="PTHR22799:SF1">
    <property type="entry name" value="C-TYPE LECTIN DOMAIN FAMILY 11 MEMBER A"/>
    <property type="match status" value="1"/>
</dbReference>
<keyword evidence="2" id="KW-0964">Secreted</keyword>
<comment type="subcellular location">
    <subcellularLocation>
        <location evidence="1">Secreted</location>
    </subcellularLocation>
</comment>
<evidence type="ECO:0000256" key="2">
    <source>
        <dbReference type="ARBA" id="ARBA00022525"/>
    </source>
</evidence>
<dbReference type="GO" id="GO:0005615">
    <property type="term" value="C:extracellular space"/>
    <property type="evidence" value="ECO:0007669"/>
    <property type="project" value="TreeGrafter"/>
</dbReference>
<evidence type="ECO:0000256" key="5">
    <source>
        <dbReference type="ARBA" id="ARBA00023157"/>
    </source>
</evidence>
<gene>
    <name evidence="7" type="primary">Clec10a</name>
    <name evidence="7" type="ORF">FJT64_022118</name>
</gene>
<evidence type="ECO:0000256" key="3">
    <source>
        <dbReference type="ARBA" id="ARBA00022729"/>
    </source>
</evidence>
<dbReference type="InterPro" id="IPR001304">
    <property type="entry name" value="C-type_lectin-like"/>
</dbReference>
<dbReference type="GO" id="GO:0008083">
    <property type="term" value="F:growth factor activity"/>
    <property type="evidence" value="ECO:0007669"/>
    <property type="project" value="TreeGrafter"/>
</dbReference>
<feature type="domain" description="C-type lectin" evidence="6">
    <location>
        <begin position="291"/>
        <end position="408"/>
    </location>
</feature>
<dbReference type="EMBL" id="VIIS01000674">
    <property type="protein sequence ID" value="KAF0306322.1"/>
    <property type="molecule type" value="Genomic_DNA"/>
</dbReference>
<dbReference type="AlphaFoldDB" id="A0A6A4WUP3"/>
<dbReference type="InterPro" id="IPR016186">
    <property type="entry name" value="C-type_lectin-like/link_sf"/>
</dbReference>
<accession>A0A6A4WUP3</accession>
<evidence type="ECO:0000313" key="8">
    <source>
        <dbReference type="Proteomes" id="UP000440578"/>
    </source>
</evidence>
<dbReference type="Gene3D" id="1.10.287.1490">
    <property type="match status" value="1"/>
</dbReference>
<dbReference type="GO" id="GO:0030246">
    <property type="term" value="F:carbohydrate binding"/>
    <property type="evidence" value="ECO:0007669"/>
    <property type="project" value="UniProtKB-KW"/>
</dbReference>
<dbReference type="InterPro" id="IPR016187">
    <property type="entry name" value="CTDL_fold"/>
</dbReference>
<dbReference type="CDD" id="cd00037">
    <property type="entry name" value="CLECT"/>
    <property type="match status" value="1"/>
</dbReference>